<organism evidence="11 12">
    <name type="scientific">Candidatus Electronema aureum</name>
    <dbReference type="NCBI Taxonomy" id="2005002"/>
    <lineage>
        <taxon>Bacteria</taxon>
        <taxon>Pseudomonadati</taxon>
        <taxon>Thermodesulfobacteriota</taxon>
        <taxon>Desulfobulbia</taxon>
        <taxon>Desulfobulbales</taxon>
        <taxon>Desulfobulbaceae</taxon>
        <taxon>Candidatus Electronema</taxon>
    </lineage>
</organism>
<dbReference type="EMBL" id="NQJD01000006">
    <property type="protein sequence ID" value="TAA75494.1"/>
    <property type="molecule type" value="Genomic_DNA"/>
</dbReference>
<proteinExistence type="inferred from homology"/>
<evidence type="ECO:0000256" key="6">
    <source>
        <dbReference type="ARBA" id="ARBA00023136"/>
    </source>
</evidence>
<evidence type="ECO:0000256" key="7">
    <source>
        <dbReference type="ARBA" id="ARBA00023237"/>
    </source>
</evidence>
<evidence type="ECO:0000256" key="9">
    <source>
        <dbReference type="SAM" id="SignalP"/>
    </source>
</evidence>
<dbReference type="Pfam" id="PF01103">
    <property type="entry name" value="Omp85"/>
    <property type="match status" value="1"/>
</dbReference>
<keyword evidence="5" id="KW-0677">Repeat</keyword>
<dbReference type="PANTHER" id="PTHR12815:SF47">
    <property type="entry name" value="TRANSLOCATION AND ASSEMBLY MODULE SUBUNIT TAMA"/>
    <property type="match status" value="1"/>
</dbReference>
<feature type="domain" description="POTRA" evidence="10">
    <location>
        <begin position="403"/>
        <end position="481"/>
    </location>
</feature>
<protein>
    <recommendedName>
        <fullName evidence="8">Outer membrane protein assembly factor BamA</fullName>
    </recommendedName>
</protein>
<comment type="subcellular location">
    <subcellularLocation>
        <location evidence="1">Membrane</location>
    </subcellularLocation>
</comment>
<dbReference type="Gene3D" id="3.10.20.310">
    <property type="entry name" value="membrane protein fhac"/>
    <property type="match status" value="5"/>
</dbReference>
<keyword evidence="3" id="KW-0812">Transmembrane</keyword>
<dbReference type="InterPro" id="IPR034746">
    <property type="entry name" value="POTRA"/>
</dbReference>
<dbReference type="AlphaFoldDB" id="A0A521G389"/>
<dbReference type="PROSITE" id="PS51779">
    <property type="entry name" value="POTRA"/>
    <property type="match status" value="3"/>
</dbReference>
<name>A0A521G389_9BACT</name>
<feature type="domain" description="POTRA" evidence="10">
    <location>
        <begin position="313"/>
        <end position="400"/>
    </location>
</feature>
<keyword evidence="12" id="KW-1185">Reference proteome</keyword>
<dbReference type="InterPro" id="IPR023707">
    <property type="entry name" value="OM_assembly_BamA"/>
</dbReference>
<feature type="domain" description="POTRA" evidence="10">
    <location>
        <begin position="484"/>
        <end position="557"/>
    </location>
</feature>
<keyword evidence="2" id="KW-1134">Transmembrane beta strand</keyword>
<feature type="chain" id="PRO_5039903517" description="Outer membrane protein assembly factor BamA" evidence="9">
    <location>
        <begin position="29"/>
        <end position="886"/>
    </location>
</feature>
<dbReference type="PROSITE" id="PS51257">
    <property type="entry name" value="PROKAR_LIPOPROTEIN"/>
    <property type="match status" value="1"/>
</dbReference>
<evidence type="ECO:0000256" key="4">
    <source>
        <dbReference type="ARBA" id="ARBA00022729"/>
    </source>
</evidence>
<accession>A0A521G389</accession>
<keyword evidence="4 9" id="KW-0732">Signal</keyword>
<comment type="caution">
    <text evidence="11">The sequence shown here is derived from an EMBL/GenBank/DDBJ whole genome shotgun (WGS) entry which is preliminary data.</text>
</comment>
<dbReference type="Pfam" id="PF07244">
    <property type="entry name" value="POTRA"/>
    <property type="match status" value="5"/>
</dbReference>
<gene>
    <name evidence="11" type="ORF">CDV28_10649</name>
</gene>
<dbReference type="Gene3D" id="2.40.160.50">
    <property type="entry name" value="membrane protein fhac: a member of the omp85/tpsb transporter family"/>
    <property type="match status" value="1"/>
</dbReference>
<dbReference type="Proteomes" id="UP000316238">
    <property type="component" value="Unassembled WGS sequence"/>
</dbReference>
<dbReference type="GO" id="GO:0071709">
    <property type="term" value="P:membrane assembly"/>
    <property type="evidence" value="ECO:0007669"/>
    <property type="project" value="InterPro"/>
</dbReference>
<dbReference type="PANTHER" id="PTHR12815">
    <property type="entry name" value="SORTING AND ASSEMBLY MACHINERY SAMM50 PROTEIN FAMILY MEMBER"/>
    <property type="match status" value="1"/>
</dbReference>
<keyword evidence="7" id="KW-0998">Cell outer membrane</keyword>
<reference evidence="11" key="1">
    <citation type="submission" date="2017-07" db="EMBL/GenBank/DDBJ databases">
        <title>The cable genome - Insights into the physiology and evolution of filamentous bacteria capable of sulfide oxidation via long distance electron transfer.</title>
        <authorList>
            <person name="Thorup C."/>
            <person name="Bjerg J.T."/>
            <person name="Schreiber L."/>
            <person name="Nielsen L.P."/>
            <person name="Kjeldsen K.U."/>
            <person name="Boesen T."/>
            <person name="Boggild A."/>
            <person name="Meysman F."/>
            <person name="Geelhoed J."/>
            <person name="Schramm A."/>
        </authorList>
    </citation>
    <scope>NUCLEOTIDE SEQUENCE [LARGE SCALE GENOMIC DNA]</scope>
    <source>
        <strain evidence="11">GS</strain>
    </source>
</reference>
<evidence type="ECO:0000256" key="5">
    <source>
        <dbReference type="ARBA" id="ARBA00022737"/>
    </source>
</evidence>
<evidence type="ECO:0000256" key="8">
    <source>
        <dbReference type="NCBIfam" id="TIGR03303"/>
    </source>
</evidence>
<evidence type="ECO:0000313" key="12">
    <source>
        <dbReference type="Proteomes" id="UP000316238"/>
    </source>
</evidence>
<dbReference type="GO" id="GO:0009279">
    <property type="term" value="C:cell outer membrane"/>
    <property type="evidence" value="ECO:0007669"/>
    <property type="project" value="UniProtKB-UniRule"/>
</dbReference>
<evidence type="ECO:0000256" key="3">
    <source>
        <dbReference type="ARBA" id="ARBA00022692"/>
    </source>
</evidence>
<feature type="signal peptide" evidence="9">
    <location>
        <begin position="1"/>
        <end position="28"/>
    </location>
</feature>
<evidence type="ECO:0000256" key="1">
    <source>
        <dbReference type="ARBA" id="ARBA00004370"/>
    </source>
</evidence>
<evidence type="ECO:0000259" key="10">
    <source>
        <dbReference type="PROSITE" id="PS51779"/>
    </source>
</evidence>
<sequence>MNRLFRPQIPLVLLALLLSCLTAGTALAAQQNTVFLPLKINAEESGPLAQQADAALQAALASKNFTMLSRSEAEQLVDYSGAWPPPAAGLTKAAEQSSMDYAAAGSLTVIGKQISVDMQIIDLLEPGKAQSAFREASSIDNLPLALEGILTDILGKTSKEMTIASVAPAGNTRIDSGAILGKISAKPGELYSPDSLRKDLKAIFKMGYFDNVTIEVADSPKGKKVVFRVLEKPLISKISYSGLKELDEKDVQDAASIKANTILNPSALNDALKRINELYRSKGYSAAKSSFKINQPDAKTTEVLFEINEGTKMAIADIRFVGNKSFDDSDLKSELQTGTWKWYSSWITGSGTLKMDVLRQDADRLAAFYSNHGYIDAKVSEPEVKEEGEDILITFTIEEGSRYKLGEIDVQGDLFKSKEELLEMLDIRKEEFFSRKVMQEDILKLTDLYAEQGYAFAEVDPKMKKSESGNTVDITLVVSKGELVKFNRVEVQGNTRTRDNVIRRDLQVEEGGTYNSKAVRDSVKKLQRLGFFEDVTVTPQPTLEEDQMDILVAVKERATGQFSIGAGYSSSDKLMFMGEISEDNFLGLGTRLSFSANMSSVTSKFNLSYTDPRIFDSRVSAGVDAFNWEREYTDYTKSSTGGGLRLGHHLIEEWRMYYGYSWTDTTLEDISADASDYILESAKINITSAVKLSVVRDTRDKLFNTNSGSRNSLSVQFAGGPFGGEAEYTKLEGSTDWYYPLPLSTVVRSRLSAGKAFENEDGKLPVYDNFYLGGMNSIRGFKSSSVSPINPVNDEKYGGDKMWFANLELYFPLVSDAGLRGVVFSDFGNVYAQDDSWDFGTMKKSAGLGINWLSPMGPLRLVWGYNLDSQPGDEDAQWDFAMGGNF</sequence>
<dbReference type="NCBIfam" id="TIGR03303">
    <property type="entry name" value="OM_YaeT"/>
    <property type="match status" value="1"/>
</dbReference>
<dbReference type="HAMAP" id="MF_01430">
    <property type="entry name" value="OM_assembly_BamA"/>
    <property type="match status" value="1"/>
</dbReference>
<dbReference type="InterPro" id="IPR000184">
    <property type="entry name" value="Bac_surfAg_D15"/>
</dbReference>
<evidence type="ECO:0000313" key="11">
    <source>
        <dbReference type="EMBL" id="TAA75494.1"/>
    </source>
</evidence>
<dbReference type="PIRSF" id="PIRSF006076">
    <property type="entry name" value="OM_assembly_OMP85"/>
    <property type="match status" value="1"/>
</dbReference>
<keyword evidence="6" id="KW-0472">Membrane</keyword>
<dbReference type="InterPro" id="IPR010827">
    <property type="entry name" value="BamA/TamA_POTRA"/>
</dbReference>
<dbReference type="InterPro" id="IPR039910">
    <property type="entry name" value="D15-like"/>
</dbReference>
<evidence type="ECO:0000256" key="2">
    <source>
        <dbReference type="ARBA" id="ARBA00022452"/>
    </source>
</evidence>